<comment type="caution">
    <text evidence="1">The sequence shown here is derived from an EMBL/GenBank/DDBJ whole genome shotgun (WGS) entry which is preliminary data.</text>
</comment>
<organism evidence="1 2">
    <name type="scientific">Nepenthes gracilis</name>
    <name type="common">Slender pitcher plant</name>
    <dbReference type="NCBI Taxonomy" id="150966"/>
    <lineage>
        <taxon>Eukaryota</taxon>
        <taxon>Viridiplantae</taxon>
        <taxon>Streptophyta</taxon>
        <taxon>Embryophyta</taxon>
        <taxon>Tracheophyta</taxon>
        <taxon>Spermatophyta</taxon>
        <taxon>Magnoliopsida</taxon>
        <taxon>eudicotyledons</taxon>
        <taxon>Gunneridae</taxon>
        <taxon>Pentapetalae</taxon>
        <taxon>Caryophyllales</taxon>
        <taxon>Nepenthaceae</taxon>
        <taxon>Nepenthes</taxon>
    </lineage>
</organism>
<evidence type="ECO:0000313" key="1">
    <source>
        <dbReference type="EMBL" id="GMH18602.1"/>
    </source>
</evidence>
<protein>
    <submittedName>
        <fullName evidence="1">Uncharacterized protein</fullName>
    </submittedName>
</protein>
<evidence type="ECO:0000313" key="2">
    <source>
        <dbReference type="Proteomes" id="UP001279734"/>
    </source>
</evidence>
<keyword evidence="2" id="KW-1185">Reference proteome</keyword>
<name>A0AAD3SY32_NEPGR</name>
<gene>
    <name evidence="1" type="ORF">Nepgr_020443</name>
</gene>
<accession>A0AAD3SY32</accession>
<reference evidence="1" key="1">
    <citation type="submission" date="2023-05" db="EMBL/GenBank/DDBJ databases">
        <title>Nepenthes gracilis genome sequencing.</title>
        <authorList>
            <person name="Fukushima K."/>
        </authorList>
    </citation>
    <scope>NUCLEOTIDE SEQUENCE</scope>
    <source>
        <strain evidence="1">SING2019-196</strain>
    </source>
</reference>
<sequence>MRALGFDKCHPLALSASPRSPPTGPGDQCRSLLRSVSLDVLKLEPSFVAIPSVPAIGSIFLDVIPDEVQESPAIAPVVGVGPNGVQKEIVSSTHSSHATQDALQGTDQDRAQLVMGNPICDMDQIDGFQDSCPSFVECLANGVDLDLTPCSITRLSSKYSLDDSIHVELASVSPRGTVDGG</sequence>
<proteinExistence type="predicted"/>
<dbReference type="AlphaFoldDB" id="A0AAD3SY32"/>
<dbReference type="EMBL" id="BSYO01000019">
    <property type="protein sequence ID" value="GMH18602.1"/>
    <property type="molecule type" value="Genomic_DNA"/>
</dbReference>
<dbReference type="Proteomes" id="UP001279734">
    <property type="component" value="Unassembled WGS sequence"/>
</dbReference>